<dbReference type="Proteomes" id="UP000295733">
    <property type="component" value="Unassembled WGS sequence"/>
</dbReference>
<comment type="caution">
    <text evidence="2">The sequence shown here is derived from an EMBL/GenBank/DDBJ whole genome shotgun (WGS) entry which is preliminary data.</text>
</comment>
<evidence type="ECO:0000313" key="3">
    <source>
        <dbReference type="Proteomes" id="UP000295733"/>
    </source>
</evidence>
<dbReference type="Gene3D" id="3.20.20.190">
    <property type="entry name" value="Phosphatidylinositol (PI) phosphodiesterase"/>
    <property type="match status" value="1"/>
</dbReference>
<dbReference type="PANTHER" id="PTHR46211">
    <property type="entry name" value="GLYCEROPHOSPHORYL DIESTER PHOSPHODIESTERASE"/>
    <property type="match status" value="1"/>
</dbReference>
<dbReference type="PROSITE" id="PS51704">
    <property type="entry name" value="GP_PDE"/>
    <property type="match status" value="1"/>
</dbReference>
<dbReference type="Pfam" id="PF03009">
    <property type="entry name" value="GDPD"/>
    <property type="match status" value="1"/>
</dbReference>
<gene>
    <name evidence="2" type="ORF">EV656_101296</name>
</gene>
<dbReference type="InterPro" id="IPR017946">
    <property type="entry name" value="PLC-like_Pdiesterase_TIM-brl"/>
</dbReference>
<accession>A0A4R2NYS5</accession>
<reference evidence="2 3" key="1">
    <citation type="submission" date="2019-03" db="EMBL/GenBank/DDBJ databases">
        <title>Genomic Encyclopedia of Type Strains, Phase IV (KMG-IV): sequencing the most valuable type-strain genomes for metagenomic binning, comparative biology and taxonomic classification.</title>
        <authorList>
            <person name="Goeker M."/>
        </authorList>
    </citation>
    <scope>NUCLEOTIDE SEQUENCE [LARGE SCALE GENOMIC DNA]</scope>
    <source>
        <strain evidence="2 3">DSM 2781</strain>
    </source>
</reference>
<dbReference type="EMBL" id="SLXL01000001">
    <property type="protein sequence ID" value="TCP27390.1"/>
    <property type="molecule type" value="Genomic_DNA"/>
</dbReference>
<dbReference type="AlphaFoldDB" id="A0A4R2NYS5"/>
<evidence type="ECO:0000313" key="2">
    <source>
        <dbReference type="EMBL" id="TCP27390.1"/>
    </source>
</evidence>
<name>A0A4R2NYS5_RHOAD</name>
<sequence>MSGLPPSFLRAPIAHRALHDRAAGRPENSLEAIRAAVAAGYGIELDIQPSADGVPMVVHDYDLKRLTGETGPVRGRSARELQGLRLLGGETGIPTLADVLADVAGRVPLLVEIKDQDGAMGRDVGPLERAVARVLAGYDGDVAVMSFNPHAIAELAEAAPDIPRGLTTCAYEAFRWPGLHGPVRDVLRSIPDYDRVGACFVSHRWSDLARPRVRDLRDAGAAILCWTVKNAGDERIARAVAHNITFEGYAAAHPA</sequence>
<proteinExistence type="predicted"/>
<dbReference type="InterPro" id="IPR030395">
    <property type="entry name" value="GP_PDE_dom"/>
</dbReference>
<dbReference type="OrthoDB" id="384721at2"/>
<dbReference type="SUPFAM" id="SSF51695">
    <property type="entry name" value="PLC-like phosphodiesterases"/>
    <property type="match status" value="1"/>
</dbReference>
<dbReference type="PANTHER" id="PTHR46211:SF1">
    <property type="entry name" value="GLYCEROPHOSPHODIESTER PHOSPHODIESTERASE, CYTOPLASMIC"/>
    <property type="match status" value="1"/>
</dbReference>
<protein>
    <submittedName>
        <fullName evidence="2">Glycerophosphoryl diester phosphodiesterase</fullName>
    </submittedName>
</protein>
<feature type="domain" description="GP-PDE" evidence="1">
    <location>
        <begin position="10"/>
        <end position="255"/>
    </location>
</feature>
<dbReference type="GO" id="GO:0006629">
    <property type="term" value="P:lipid metabolic process"/>
    <property type="evidence" value="ECO:0007669"/>
    <property type="project" value="InterPro"/>
</dbReference>
<dbReference type="GO" id="GO:0008081">
    <property type="term" value="F:phosphoric diester hydrolase activity"/>
    <property type="evidence" value="ECO:0007669"/>
    <property type="project" value="InterPro"/>
</dbReference>
<organism evidence="2 3">
    <name type="scientific">Rhodovulum adriaticum</name>
    <name type="common">Rhodopseudomonas adriatica</name>
    <dbReference type="NCBI Taxonomy" id="35804"/>
    <lineage>
        <taxon>Bacteria</taxon>
        <taxon>Pseudomonadati</taxon>
        <taxon>Pseudomonadota</taxon>
        <taxon>Alphaproteobacteria</taxon>
        <taxon>Rhodobacterales</taxon>
        <taxon>Paracoccaceae</taxon>
        <taxon>Rhodovulum</taxon>
    </lineage>
</organism>
<keyword evidence="3" id="KW-1185">Reference proteome</keyword>
<evidence type="ECO:0000259" key="1">
    <source>
        <dbReference type="PROSITE" id="PS51704"/>
    </source>
</evidence>
<dbReference type="RefSeq" id="WP_132598715.1">
    <property type="nucleotide sequence ID" value="NZ_NRRP01000005.1"/>
</dbReference>